<accession>A0ABP5PVR6</accession>
<reference evidence="3" key="1">
    <citation type="journal article" date="2019" name="Int. J. Syst. Evol. Microbiol.">
        <title>The Global Catalogue of Microorganisms (GCM) 10K type strain sequencing project: providing services to taxonomists for standard genome sequencing and annotation.</title>
        <authorList>
            <consortium name="The Broad Institute Genomics Platform"/>
            <consortium name="The Broad Institute Genome Sequencing Center for Infectious Disease"/>
            <person name="Wu L."/>
            <person name="Ma J."/>
        </authorList>
    </citation>
    <scope>NUCLEOTIDE SEQUENCE [LARGE SCALE GENOMIC DNA]</scope>
    <source>
        <strain evidence="3">JCM 16114</strain>
    </source>
</reference>
<proteinExistence type="predicted"/>
<protein>
    <submittedName>
        <fullName evidence="2">Uncharacterized protein</fullName>
    </submittedName>
</protein>
<dbReference type="Proteomes" id="UP001499843">
    <property type="component" value="Unassembled WGS sequence"/>
</dbReference>
<sequence length="47" mass="4803">MAVVLAQAGDFGTAFWWATGLTAAGTLGALLLPGGDTVPARTEIKER</sequence>
<evidence type="ECO:0000313" key="2">
    <source>
        <dbReference type="EMBL" id="GAA2214281.1"/>
    </source>
</evidence>
<keyword evidence="1" id="KW-0472">Membrane</keyword>
<name>A0ABP5PVR6_9ACTN</name>
<keyword evidence="1" id="KW-0812">Transmembrane</keyword>
<organism evidence="2 3">
    <name type="scientific">Nonomuraea monospora</name>
    <dbReference type="NCBI Taxonomy" id="568818"/>
    <lineage>
        <taxon>Bacteria</taxon>
        <taxon>Bacillati</taxon>
        <taxon>Actinomycetota</taxon>
        <taxon>Actinomycetes</taxon>
        <taxon>Streptosporangiales</taxon>
        <taxon>Streptosporangiaceae</taxon>
        <taxon>Nonomuraea</taxon>
    </lineage>
</organism>
<gene>
    <name evidence="2" type="ORF">GCM10009850_097460</name>
</gene>
<keyword evidence="3" id="KW-1185">Reference proteome</keyword>
<evidence type="ECO:0000256" key="1">
    <source>
        <dbReference type="SAM" id="Phobius"/>
    </source>
</evidence>
<dbReference type="RefSeq" id="WP_344491484.1">
    <property type="nucleotide sequence ID" value="NZ_BAAAQX010000039.1"/>
</dbReference>
<dbReference type="EMBL" id="BAAAQX010000039">
    <property type="protein sequence ID" value="GAA2214281.1"/>
    <property type="molecule type" value="Genomic_DNA"/>
</dbReference>
<keyword evidence="1" id="KW-1133">Transmembrane helix</keyword>
<feature type="transmembrane region" description="Helical" evidence="1">
    <location>
        <begin position="14"/>
        <end position="32"/>
    </location>
</feature>
<comment type="caution">
    <text evidence="2">The sequence shown here is derived from an EMBL/GenBank/DDBJ whole genome shotgun (WGS) entry which is preliminary data.</text>
</comment>
<evidence type="ECO:0000313" key="3">
    <source>
        <dbReference type="Proteomes" id="UP001499843"/>
    </source>
</evidence>